<dbReference type="InterPro" id="IPR045006">
    <property type="entry name" value="CHLI-like"/>
</dbReference>
<dbReference type="PANTHER" id="PTHR32039:SF7">
    <property type="entry name" value="COMPETENCE PROTEIN COMM"/>
    <property type="match status" value="1"/>
</dbReference>
<dbReference type="GO" id="GO:0005524">
    <property type="term" value="F:ATP binding"/>
    <property type="evidence" value="ECO:0007669"/>
    <property type="project" value="InterPro"/>
</dbReference>
<dbReference type="InterPro" id="IPR025158">
    <property type="entry name" value="Mg_chelat-rel_C"/>
</dbReference>
<dbReference type="InterPro" id="IPR020568">
    <property type="entry name" value="Ribosomal_Su5_D2-typ_SF"/>
</dbReference>
<dbReference type="Proteomes" id="UP000199529">
    <property type="component" value="Unassembled WGS sequence"/>
</dbReference>
<gene>
    <name evidence="3" type="ORF">SAMN05216215_1005192</name>
</gene>
<keyword evidence="4" id="KW-1185">Reference proteome</keyword>
<evidence type="ECO:0000259" key="2">
    <source>
        <dbReference type="SMART" id="SM00382"/>
    </source>
</evidence>
<dbReference type="InterPro" id="IPR027417">
    <property type="entry name" value="P-loop_NTPase"/>
</dbReference>
<name>A0A1H2WKN1_9PSEU</name>
<dbReference type="EMBL" id="FNOK01000005">
    <property type="protein sequence ID" value="SDW80824.1"/>
    <property type="molecule type" value="Genomic_DNA"/>
</dbReference>
<dbReference type="OrthoDB" id="9813147at2"/>
<evidence type="ECO:0000313" key="3">
    <source>
        <dbReference type="EMBL" id="SDW80824.1"/>
    </source>
</evidence>
<proteinExistence type="inferred from homology"/>
<dbReference type="STRING" id="418495.SAMN05216215_1005192"/>
<feature type="domain" description="AAA+ ATPase" evidence="2">
    <location>
        <begin position="213"/>
        <end position="395"/>
    </location>
</feature>
<dbReference type="Pfam" id="PF13335">
    <property type="entry name" value="Mg_chelatase_C"/>
    <property type="match status" value="1"/>
</dbReference>
<comment type="similarity">
    <text evidence="1">Belongs to the Mg-chelatase subunits D/I family. ComM subfamily.</text>
</comment>
<dbReference type="SUPFAM" id="SSF54211">
    <property type="entry name" value="Ribosomal protein S5 domain 2-like"/>
    <property type="match status" value="1"/>
</dbReference>
<evidence type="ECO:0000313" key="4">
    <source>
        <dbReference type="Proteomes" id="UP000199529"/>
    </source>
</evidence>
<dbReference type="InterPro" id="IPR014721">
    <property type="entry name" value="Ribsml_uS5_D2-typ_fold_subgr"/>
</dbReference>
<sequence length="506" mass="54052">MVLRKTWAVALFGVDGALVEIEADVRKGGLPSLQLLGLPDTALQESKNRVRAAIQNCKEDWPASCVTLALSPAAMPKTGTSYDLALACAVLAGAELVPPHRLAGTVLFGELALDGRIRPVRGLLPALLTARREGMRRAVVPADGMAEAHLVEGIDVLGAEHLRDVVAWLRDLGELDRRPPPDAEPPVEHEAPDLSDVLGQPEARWALEVAAAGGHHLLMVGPPGTGKTMLAKRLSGLLPSLTVPEALEVTAIRSIAGDLPESATLIRTPPFVAPHPSLSIPALIGGGTGLARPGAVSRAHRGVLLLDEACELGAKRLEALRTALEEGEIRLARRDGTLRYPARFQLVLATNPCPCAPARDLDCQCPPQVRRRYLGKLSGPLLDRVDLRVRMRPITAMTVQAGAEPEGSAVVRKRVENARAAARQRWSAHGWQTNTEVPGPVLRREFALPAAATALLDRGLEVGAITARGADRCLRVAWTLADLDGRDQPDAEHVAAALEFRDRRAA</sequence>
<dbReference type="Pfam" id="PF01078">
    <property type="entry name" value="Mg_chelatase"/>
    <property type="match status" value="1"/>
</dbReference>
<organism evidence="3 4">
    <name type="scientific">Saccharopolyspora shandongensis</name>
    <dbReference type="NCBI Taxonomy" id="418495"/>
    <lineage>
        <taxon>Bacteria</taxon>
        <taxon>Bacillati</taxon>
        <taxon>Actinomycetota</taxon>
        <taxon>Actinomycetes</taxon>
        <taxon>Pseudonocardiales</taxon>
        <taxon>Pseudonocardiaceae</taxon>
        <taxon>Saccharopolyspora</taxon>
    </lineage>
</organism>
<protein>
    <submittedName>
        <fullName evidence="3">Magnesium chelatase family protein</fullName>
    </submittedName>
</protein>
<evidence type="ECO:0000256" key="1">
    <source>
        <dbReference type="ARBA" id="ARBA00006354"/>
    </source>
</evidence>
<dbReference type="NCBIfam" id="TIGR00368">
    <property type="entry name" value="YifB family Mg chelatase-like AAA ATPase"/>
    <property type="match status" value="1"/>
</dbReference>
<dbReference type="SMART" id="SM00382">
    <property type="entry name" value="AAA"/>
    <property type="match status" value="1"/>
</dbReference>
<accession>A0A1H2WKN1</accession>
<dbReference type="SUPFAM" id="SSF52540">
    <property type="entry name" value="P-loop containing nucleoside triphosphate hydrolases"/>
    <property type="match status" value="1"/>
</dbReference>
<dbReference type="PANTHER" id="PTHR32039">
    <property type="entry name" value="MAGNESIUM-CHELATASE SUBUNIT CHLI"/>
    <property type="match status" value="1"/>
</dbReference>
<dbReference type="Pfam" id="PF13541">
    <property type="entry name" value="ChlI"/>
    <property type="match status" value="1"/>
</dbReference>
<dbReference type="CDD" id="cd00009">
    <property type="entry name" value="AAA"/>
    <property type="match status" value="1"/>
</dbReference>
<dbReference type="Gene3D" id="3.30.230.10">
    <property type="match status" value="1"/>
</dbReference>
<reference evidence="4" key="1">
    <citation type="submission" date="2016-10" db="EMBL/GenBank/DDBJ databases">
        <authorList>
            <person name="Varghese N."/>
            <person name="Submissions S."/>
        </authorList>
    </citation>
    <scope>NUCLEOTIDE SEQUENCE [LARGE SCALE GENOMIC DNA]</scope>
    <source>
        <strain evidence="4">CGMCC 4.3530</strain>
    </source>
</reference>
<dbReference type="InterPro" id="IPR003593">
    <property type="entry name" value="AAA+_ATPase"/>
</dbReference>
<dbReference type="InterPro" id="IPR000523">
    <property type="entry name" value="Mg_chelatse_chII-like_cat_dom"/>
</dbReference>
<dbReference type="Gene3D" id="3.40.50.300">
    <property type="entry name" value="P-loop containing nucleotide triphosphate hydrolases"/>
    <property type="match status" value="1"/>
</dbReference>
<dbReference type="InterPro" id="IPR004482">
    <property type="entry name" value="Mg_chelat-rel"/>
</dbReference>
<dbReference type="AlphaFoldDB" id="A0A1H2WKN1"/>
<dbReference type="RefSeq" id="WP_093262780.1">
    <property type="nucleotide sequence ID" value="NZ_FNOK01000005.1"/>
</dbReference>